<feature type="transmembrane region" description="Helical" evidence="1">
    <location>
        <begin position="12"/>
        <end position="35"/>
    </location>
</feature>
<gene>
    <name evidence="2" type="ORF">OSB52_19985</name>
</gene>
<comment type="caution">
    <text evidence="2">The sequence shown here is derived from an EMBL/GenBank/DDBJ whole genome shotgun (WGS) entry which is preliminary data.</text>
</comment>
<keyword evidence="1" id="KW-0472">Membrane</keyword>
<proteinExistence type="predicted"/>
<evidence type="ECO:0000313" key="2">
    <source>
        <dbReference type="EMBL" id="MCX2966367.1"/>
    </source>
</evidence>
<evidence type="ECO:0000256" key="1">
    <source>
        <dbReference type="SAM" id="Phobius"/>
    </source>
</evidence>
<keyword evidence="1" id="KW-1133">Transmembrane helix</keyword>
<keyword evidence="3" id="KW-1185">Reference proteome</keyword>
<evidence type="ECO:0000313" key="3">
    <source>
        <dbReference type="Proteomes" id="UP001143347"/>
    </source>
</evidence>
<protein>
    <submittedName>
        <fullName evidence="2">Uncharacterized protein</fullName>
    </submittedName>
</protein>
<dbReference type="RefSeq" id="WP_266063275.1">
    <property type="nucleotide sequence ID" value="NZ_JAPKFM010000026.1"/>
</dbReference>
<sequence>MQDRWAGVRRELTPLRAGIGLVVTVILVVVIWQGYLTMQGRQSSEEVATSACTEALRSKVQATFDAVGVGTANGEVGEAAEFSEVSTRPVGLTDDDRTTVENAGHSVDTIDVAWAMSGSITIPGYRLSEAAYGPTNTFACTAAVVDDDTAVVVRATIN</sequence>
<name>A0A9X3DA11_9ACTN</name>
<dbReference type="Proteomes" id="UP001143347">
    <property type="component" value="Unassembled WGS sequence"/>
</dbReference>
<organism evidence="2 3">
    <name type="scientific">Gordonia aquimaris</name>
    <dbReference type="NCBI Taxonomy" id="2984863"/>
    <lineage>
        <taxon>Bacteria</taxon>
        <taxon>Bacillati</taxon>
        <taxon>Actinomycetota</taxon>
        <taxon>Actinomycetes</taxon>
        <taxon>Mycobacteriales</taxon>
        <taxon>Gordoniaceae</taxon>
        <taxon>Gordonia</taxon>
    </lineage>
</organism>
<dbReference type="AlphaFoldDB" id="A0A9X3DA11"/>
<reference evidence="2" key="1">
    <citation type="submission" date="2022-10" db="EMBL/GenBank/DDBJ databases">
        <title>WGS of marine actinomycetes from Thailand.</title>
        <authorList>
            <person name="Thawai C."/>
        </authorList>
    </citation>
    <scope>NUCLEOTIDE SEQUENCE</scope>
    <source>
        <strain evidence="2">SW21</strain>
    </source>
</reference>
<accession>A0A9X3DA11</accession>
<dbReference type="EMBL" id="JAPKFM010000026">
    <property type="protein sequence ID" value="MCX2966367.1"/>
    <property type="molecule type" value="Genomic_DNA"/>
</dbReference>
<keyword evidence="1" id="KW-0812">Transmembrane</keyword>